<proteinExistence type="inferred from homology"/>
<evidence type="ECO:0000256" key="3">
    <source>
        <dbReference type="ARBA" id="ARBA00022528"/>
    </source>
</evidence>
<keyword evidence="5" id="KW-0808">Transferase</keyword>
<dbReference type="Pfam" id="PF01040">
    <property type="entry name" value="UbiA"/>
    <property type="match status" value="1"/>
</dbReference>
<evidence type="ECO:0000256" key="9">
    <source>
        <dbReference type="ARBA" id="ARBA00023136"/>
    </source>
</evidence>
<dbReference type="InterPro" id="IPR000537">
    <property type="entry name" value="UbiA_prenyltransferase"/>
</dbReference>
<evidence type="ECO:0000256" key="1">
    <source>
        <dbReference type="ARBA" id="ARBA00004508"/>
    </source>
</evidence>
<comment type="subcellular location">
    <subcellularLocation>
        <location evidence="1">Plastid</location>
        <location evidence="1">Chloroplast membrane</location>
        <topology evidence="1">Multi-pass membrane protein</topology>
    </subcellularLocation>
</comment>
<keyword evidence="9 10" id="KW-0472">Membrane</keyword>
<feature type="transmembrane region" description="Helical" evidence="10">
    <location>
        <begin position="153"/>
        <end position="175"/>
    </location>
</feature>
<dbReference type="EMBL" id="JACGWJ010000019">
    <property type="protein sequence ID" value="KAL0346042.1"/>
    <property type="molecule type" value="Genomic_DNA"/>
</dbReference>
<comment type="similarity">
    <text evidence="2">Belongs to the UbiA prenyltransferase family.</text>
</comment>
<dbReference type="InterPro" id="IPR044878">
    <property type="entry name" value="UbiA_sf"/>
</dbReference>
<evidence type="ECO:0000256" key="10">
    <source>
        <dbReference type="SAM" id="Phobius"/>
    </source>
</evidence>
<dbReference type="Gene3D" id="1.10.357.140">
    <property type="entry name" value="UbiA prenyltransferase"/>
    <property type="match status" value="1"/>
</dbReference>
<keyword evidence="3" id="KW-0150">Chloroplast</keyword>
<feature type="non-terminal residue" evidence="11">
    <location>
        <position position="399"/>
    </location>
</feature>
<keyword evidence="4" id="KW-0934">Plastid</keyword>
<dbReference type="PANTHER" id="PTHR43009:SF6">
    <property type="entry name" value="HOMOGENTISATE PHYTYLTRANSFERASE 1, CHLOROPLASTIC"/>
    <property type="match status" value="1"/>
</dbReference>
<feature type="transmembrane region" description="Helical" evidence="10">
    <location>
        <begin position="286"/>
        <end position="308"/>
    </location>
</feature>
<evidence type="ECO:0000256" key="7">
    <source>
        <dbReference type="ARBA" id="ARBA00022946"/>
    </source>
</evidence>
<dbReference type="PANTHER" id="PTHR43009">
    <property type="entry name" value="HOMOGENTISATE SOLANESYLTRANSFERASE, CHLOROPLASTIC"/>
    <property type="match status" value="1"/>
</dbReference>
<feature type="transmembrane region" description="Helical" evidence="10">
    <location>
        <begin position="196"/>
        <end position="217"/>
    </location>
</feature>
<feature type="transmembrane region" description="Helical" evidence="10">
    <location>
        <begin position="223"/>
        <end position="240"/>
    </location>
</feature>
<sequence length="399" mass="44465">MESLLSGSFHRPLSPLSVPFTAQLCSSPSGSYVAAHVLRCKAFKNVERLYAERLQGQRPNLMLQHGKRSIITLNPRHDLKYIVNSASGHSLESEPPETPWRSLQQAADAFYRFSRPHTVIGTENLRSYFPEQALSIISVSLLAVEKLSDFSPVFVTGVLEAIGAALLMNIYIVGLNQLSDIEIDKVNKPYLPLASGEYSVATGVMIVSSFAIMSFWLGWVVGSWPLFCALFISFVLGTAYSINVPLLRWKRFAVVAAMCILAVRAVIVQIAFYLHIQMYVYGRPAVLTKPVIFATAFMSFFSVVIALFKDIPDIVGDKIYGIQSFTVRLGQEKVFWICISLLEMAYAVALLVGATSCIWSKWTTVIGHAVLGSLLWSRAKSIDFKNKASLMSFYMFIWK</sequence>
<dbReference type="FunFam" id="1.10.357.140:FF:000011">
    <property type="entry name" value="Homogentisate phytyltransferase 1"/>
    <property type="match status" value="1"/>
</dbReference>
<evidence type="ECO:0000313" key="11">
    <source>
        <dbReference type="EMBL" id="KAL0346042.1"/>
    </source>
</evidence>
<gene>
    <name evidence="11" type="ORF">Sradi_4435500</name>
</gene>
<evidence type="ECO:0000256" key="6">
    <source>
        <dbReference type="ARBA" id="ARBA00022692"/>
    </source>
</evidence>
<dbReference type="InterPro" id="IPR044502">
    <property type="entry name" value="AtHST-like"/>
</dbReference>
<reference evidence="11" key="1">
    <citation type="submission" date="2020-06" db="EMBL/GenBank/DDBJ databases">
        <authorList>
            <person name="Li T."/>
            <person name="Hu X."/>
            <person name="Zhang T."/>
            <person name="Song X."/>
            <person name="Zhang H."/>
            <person name="Dai N."/>
            <person name="Sheng W."/>
            <person name="Hou X."/>
            <person name="Wei L."/>
        </authorList>
    </citation>
    <scope>NUCLEOTIDE SEQUENCE</scope>
    <source>
        <strain evidence="11">G02</strain>
        <tissue evidence="11">Leaf</tissue>
    </source>
</reference>
<keyword evidence="8 10" id="KW-1133">Transmembrane helix</keyword>
<dbReference type="GO" id="GO:0031969">
    <property type="term" value="C:chloroplast membrane"/>
    <property type="evidence" value="ECO:0007669"/>
    <property type="project" value="UniProtKB-SubCell"/>
</dbReference>
<dbReference type="GO" id="GO:0004659">
    <property type="term" value="F:prenyltransferase activity"/>
    <property type="evidence" value="ECO:0007669"/>
    <property type="project" value="InterPro"/>
</dbReference>
<reference evidence="11" key="2">
    <citation type="journal article" date="2024" name="Plant">
        <title>Genomic evolution and insights into agronomic trait innovations of Sesamum species.</title>
        <authorList>
            <person name="Miao H."/>
            <person name="Wang L."/>
            <person name="Qu L."/>
            <person name="Liu H."/>
            <person name="Sun Y."/>
            <person name="Le M."/>
            <person name="Wang Q."/>
            <person name="Wei S."/>
            <person name="Zheng Y."/>
            <person name="Lin W."/>
            <person name="Duan Y."/>
            <person name="Cao H."/>
            <person name="Xiong S."/>
            <person name="Wang X."/>
            <person name="Wei L."/>
            <person name="Li C."/>
            <person name="Ma Q."/>
            <person name="Ju M."/>
            <person name="Zhao R."/>
            <person name="Li G."/>
            <person name="Mu C."/>
            <person name="Tian Q."/>
            <person name="Mei H."/>
            <person name="Zhang T."/>
            <person name="Gao T."/>
            <person name="Zhang H."/>
        </authorList>
    </citation>
    <scope>NUCLEOTIDE SEQUENCE</scope>
    <source>
        <strain evidence="11">G02</strain>
    </source>
</reference>
<dbReference type="CDD" id="cd13960">
    <property type="entry name" value="PT_UbiA_HPT1"/>
    <property type="match status" value="1"/>
</dbReference>
<feature type="transmembrane region" description="Helical" evidence="10">
    <location>
        <begin position="334"/>
        <end position="352"/>
    </location>
</feature>
<keyword evidence="7" id="KW-0809">Transit peptide</keyword>
<organism evidence="11">
    <name type="scientific">Sesamum radiatum</name>
    <name type="common">Black benniseed</name>
    <dbReference type="NCBI Taxonomy" id="300843"/>
    <lineage>
        <taxon>Eukaryota</taxon>
        <taxon>Viridiplantae</taxon>
        <taxon>Streptophyta</taxon>
        <taxon>Embryophyta</taxon>
        <taxon>Tracheophyta</taxon>
        <taxon>Spermatophyta</taxon>
        <taxon>Magnoliopsida</taxon>
        <taxon>eudicotyledons</taxon>
        <taxon>Gunneridae</taxon>
        <taxon>Pentapetalae</taxon>
        <taxon>asterids</taxon>
        <taxon>lamiids</taxon>
        <taxon>Lamiales</taxon>
        <taxon>Pedaliaceae</taxon>
        <taxon>Sesamum</taxon>
    </lineage>
</organism>
<keyword evidence="6 10" id="KW-0812">Transmembrane</keyword>
<dbReference type="NCBIfam" id="NF009525">
    <property type="entry name" value="PRK12887.1"/>
    <property type="match status" value="1"/>
</dbReference>
<evidence type="ECO:0000256" key="5">
    <source>
        <dbReference type="ARBA" id="ARBA00022679"/>
    </source>
</evidence>
<evidence type="ECO:0000256" key="2">
    <source>
        <dbReference type="ARBA" id="ARBA00005985"/>
    </source>
</evidence>
<name>A0AAW2NR81_SESRA</name>
<dbReference type="AlphaFoldDB" id="A0AAW2NR81"/>
<protein>
    <submittedName>
        <fullName evidence="11">Homogentisate phytyltransferase 1, chloroplastic</fullName>
    </submittedName>
</protein>
<accession>A0AAW2NR81</accession>
<feature type="transmembrane region" description="Helical" evidence="10">
    <location>
        <begin position="252"/>
        <end position="274"/>
    </location>
</feature>
<evidence type="ECO:0000256" key="4">
    <source>
        <dbReference type="ARBA" id="ARBA00022640"/>
    </source>
</evidence>
<evidence type="ECO:0000256" key="8">
    <source>
        <dbReference type="ARBA" id="ARBA00022989"/>
    </source>
</evidence>
<comment type="caution">
    <text evidence="11">The sequence shown here is derived from an EMBL/GenBank/DDBJ whole genome shotgun (WGS) entry which is preliminary data.</text>
</comment>